<dbReference type="PANTHER" id="PTHR46796:SF13">
    <property type="entry name" value="HTH-TYPE TRANSCRIPTIONAL ACTIVATOR RHAS"/>
    <property type="match status" value="1"/>
</dbReference>
<keyword evidence="4" id="KW-0804">Transcription</keyword>
<dbReference type="PROSITE" id="PS01124">
    <property type="entry name" value="HTH_ARAC_FAMILY_2"/>
    <property type="match status" value="1"/>
</dbReference>
<evidence type="ECO:0000313" key="7">
    <source>
        <dbReference type="Proteomes" id="UP001285921"/>
    </source>
</evidence>
<organism evidence="6 7">
    <name type="scientific">Paenibacillus glycanilyticus</name>
    <dbReference type="NCBI Taxonomy" id="126569"/>
    <lineage>
        <taxon>Bacteria</taxon>
        <taxon>Bacillati</taxon>
        <taxon>Bacillota</taxon>
        <taxon>Bacilli</taxon>
        <taxon>Bacillales</taxon>
        <taxon>Paenibacillaceae</taxon>
        <taxon>Paenibacillus</taxon>
    </lineage>
</organism>
<dbReference type="SUPFAM" id="SSF46689">
    <property type="entry name" value="Homeodomain-like"/>
    <property type="match status" value="2"/>
</dbReference>
<dbReference type="Gene3D" id="1.10.10.60">
    <property type="entry name" value="Homeodomain-like"/>
    <property type="match status" value="2"/>
</dbReference>
<comment type="caution">
    <text evidence="6">The sequence shown here is derived from an EMBL/GenBank/DDBJ whole genome shotgun (WGS) entry which is preliminary data.</text>
</comment>
<dbReference type="Pfam" id="PF12833">
    <property type="entry name" value="HTH_18"/>
    <property type="match status" value="1"/>
</dbReference>
<evidence type="ECO:0000313" key="6">
    <source>
        <dbReference type="EMBL" id="GMK43171.1"/>
    </source>
</evidence>
<keyword evidence="2" id="KW-0805">Transcription regulation</keyword>
<dbReference type="EMBL" id="BTCL01000001">
    <property type="protein sequence ID" value="GMK43171.1"/>
    <property type="molecule type" value="Genomic_DNA"/>
</dbReference>
<evidence type="ECO:0000256" key="1">
    <source>
        <dbReference type="ARBA" id="ARBA00022490"/>
    </source>
</evidence>
<reference evidence="6 7" key="1">
    <citation type="submission" date="2023-05" db="EMBL/GenBank/DDBJ databases">
        <title>Draft genome of Paenibacillus sp. CCS26.</title>
        <authorList>
            <person name="Akita H."/>
            <person name="Shinto Y."/>
            <person name="Kimura Z."/>
        </authorList>
    </citation>
    <scope>NUCLEOTIDE SEQUENCE [LARGE SCALE GENOMIC DNA]</scope>
    <source>
        <strain evidence="6 7">CCS26</strain>
    </source>
</reference>
<dbReference type="InterPro" id="IPR003313">
    <property type="entry name" value="AraC-bd"/>
</dbReference>
<dbReference type="InterPro" id="IPR020449">
    <property type="entry name" value="Tscrpt_reg_AraC-type_HTH"/>
</dbReference>
<dbReference type="InterPro" id="IPR037923">
    <property type="entry name" value="HTH-like"/>
</dbReference>
<feature type="domain" description="HTH araC/xylS-type" evidence="5">
    <location>
        <begin position="200"/>
        <end position="298"/>
    </location>
</feature>
<dbReference type="Pfam" id="PF02311">
    <property type="entry name" value="AraC_binding"/>
    <property type="match status" value="1"/>
</dbReference>
<dbReference type="InterPro" id="IPR018060">
    <property type="entry name" value="HTH_AraC"/>
</dbReference>
<evidence type="ECO:0000256" key="2">
    <source>
        <dbReference type="ARBA" id="ARBA00023015"/>
    </source>
</evidence>
<protein>
    <submittedName>
        <fullName evidence="6">Transcription regulator</fullName>
    </submittedName>
</protein>
<dbReference type="Gene3D" id="2.60.120.10">
    <property type="entry name" value="Jelly Rolls"/>
    <property type="match status" value="1"/>
</dbReference>
<keyword evidence="3" id="KW-0238">DNA-binding</keyword>
<dbReference type="PANTHER" id="PTHR46796">
    <property type="entry name" value="HTH-TYPE TRANSCRIPTIONAL ACTIVATOR RHAS-RELATED"/>
    <property type="match status" value="1"/>
</dbReference>
<evidence type="ECO:0000259" key="5">
    <source>
        <dbReference type="PROSITE" id="PS01124"/>
    </source>
</evidence>
<dbReference type="InterPro" id="IPR050204">
    <property type="entry name" value="AraC_XylS_family_regulators"/>
</dbReference>
<dbReference type="PRINTS" id="PR00032">
    <property type="entry name" value="HTHARAC"/>
</dbReference>
<keyword evidence="7" id="KW-1185">Reference proteome</keyword>
<gene>
    <name evidence="6" type="ORF">PghCCS26_02980</name>
</gene>
<dbReference type="SUPFAM" id="SSF51215">
    <property type="entry name" value="Regulatory protein AraC"/>
    <property type="match status" value="1"/>
</dbReference>
<dbReference type="InterPro" id="IPR014710">
    <property type="entry name" value="RmlC-like_jellyroll"/>
</dbReference>
<keyword evidence="1" id="KW-0963">Cytoplasm</keyword>
<dbReference type="RefSeq" id="WP_317978555.1">
    <property type="nucleotide sequence ID" value="NZ_BTCL01000001.1"/>
</dbReference>
<dbReference type="Proteomes" id="UP001285921">
    <property type="component" value="Unassembled WGS sequence"/>
</dbReference>
<dbReference type="InterPro" id="IPR009057">
    <property type="entry name" value="Homeodomain-like_sf"/>
</dbReference>
<sequence>MVTNDTKKAGKAPAHHSSIEEHFRHPFPVFINRWEEGFDLREHDHAYLEIVYVMSGEGYHYAADEVNKTSKGSLYIIPIGTSHIFRPTGTSNRLLVHNLCIRPDWIGELSAWLSRYCRDTDVLHVLDGKPGTYLFLRDTSLELAPSFEQLHREFTEESWGFETTIFAGLLQLLTRISRKLKMQDTTGNQTIGSKSHSELLNILDHINRHIAEPLKVEQLAVQAGTSQRHFIRLFRRQTGMGFSEYVQNKRIELACRLLTGTSQSVADIAKQVGYQDPAHFREVFRKVMGMIPSQYRPKTSH</sequence>
<evidence type="ECO:0000256" key="3">
    <source>
        <dbReference type="ARBA" id="ARBA00023125"/>
    </source>
</evidence>
<evidence type="ECO:0000256" key="4">
    <source>
        <dbReference type="ARBA" id="ARBA00023163"/>
    </source>
</evidence>
<proteinExistence type="predicted"/>
<name>A0ABQ6NDQ8_9BACL</name>
<dbReference type="SMART" id="SM00342">
    <property type="entry name" value="HTH_ARAC"/>
    <property type="match status" value="1"/>
</dbReference>
<accession>A0ABQ6NDQ8</accession>